<proteinExistence type="predicted"/>
<dbReference type="Proteomes" id="UP000708338">
    <property type="component" value="Unassembled WGS sequence"/>
</dbReference>
<comment type="caution">
    <text evidence="1">The sequence shown here is derived from an EMBL/GenBank/DDBJ whole genome shotgun (WGS) entry which is preliminary data.</text>
</comment>
<dbReference type="AlphaFoldDB" id="A0AA41FL52"/>
<organism evidence="1 2">
    <name type="scientific">Enterocloster citroniae</name>
    <dbReference type="NCBI Taxonomy" id="358743"/>
    <lineage>
        <taxon>Bacteria</taxon>
        <taxon>Bacillati</taxon>
        <taxon>Bacillota</taxon>
        <taxon>Clostridia</taxon>
        <taxon>Lachnospirales</taxon>
        <taxon>Lachnospiraceae</taxon>
        <taxon>Enterocloster</taxon>
    </lineage>
</organism>
<name>A0AA41FL52_9FIRM</name>
<accession>A0AA41FL52</accession>
<evidence type="ECO:0000313" key="1">
    <source>
        <dbReference type="EMBL" id="MBT9813712.1"/>
    </source>
</evidence>
<sequence length="68" mass="7846">MVKPMMTVDDVAEVLAYSKSHSYKIIERLNKELESKGYLTRPGMISRKYFYERTGLEMPPEEKGGTSQ</sequence>
<evidence type="ECO:0000313" key="2">
    <source>
        <dbReference type="Proteomes" id="UP000708338"/>
    </source>
</evidence>
<gene>
    <name evidence="1" type="ORF">GPL26_29505</name>
</gene>
<reference evidence="1" key="1">
    <citation type="journal article" date="2021" name="Gut Microbes">
        <title>A synthetic consortium of 100 gut commensals modulates the composition and function in a colon model of the microbiome of elderly subjects.</title>
        <authorList>
            <person name="Perez M."/>
            <person name="Ntemiri A."/>
            <person name="Tan H."/>
            <person name="Harris H.M.B."/>
            <person name="Roager H.M."/>
            <person name="Ribiere C."/>
            <person name="O'Toole P.W."/>
        </authorList>
    </citation>
    <scope>NUCLEOTIDE SEQUENCE</scope>
    <source>
        <strain evidence="1">MCC335</strain>
    </source>
</reference>
<dbReference type="RefSeq" id="WP_117450258.1">
    <property type="nucleotide sequence ID" value="NZ_CABJDD010000001.1"/>
</dbReference>
<protein>
    <submittedName>
        <fullName evidence="1">LysR family transcriptional regulator</fullName>
    </submittedName>
</protein>
<dbReference type="EMBL" id="WQPS01000156">
    <property type="protein sequence ID" value="MBT9813712.1"/>
    <property type="molecule type" value="Genomic_DNA"/>
</dbReference>